<evidence type="ECO:0000313" key="5">
    <source>
        <dbReference type="Proteomes" id="UP000824044"/>
    </source>
</evidence>
<evidence type="ECO:0000259" key="3">
    <source>
        <dbReference type="PROSITE" id="PS50943"/>
    </source>
</evidence>
<feature type="transmembrane region" description="Helical" evidence="2">
    <location>
        <begin position="125"/>
        <end position="145"/>
    </location>
</feature>
<reference evidence="4" key="2">
    <citation type="submission" date="2021-04" db="EMBL/GenBank/DDBJ databases">
        <authorList>
            <person name="Gilroy R."/>
        </authorList>
    </citation>
    <scope>NUCLEOTIDE SEQUENCE</scope>
    <source>
        <strain evidence="4">CHK33-5263</strain>
    </source>
</reference>
<dbReference type="Gene3D" id="1.10.260.40">
    <property type="entry name" value="lambda repressor-like DNA-binding domains"/>
    <property type="match status" value="1"/>
</dbReference>
<dbReference type="PANTHER" id="PTHR46558">
    <property type="entry name" value="TRACRIPTIONAL REGULATORY PROTEIN-RELATED-RELATED"/>
    <property type="match status" value="1"/>
</dbReference>
<keyword evidence="2" id="KW-0472">Membrane</keyword>
<gene>
    <name evidence="4" type="ORF">H9812_07800</name>
</gene>
<dbReference type="AlphaFoldDB" id="A0A9D2IW58"/>
<keyword evidence="2" id="KW-0812">Transmembrane</keyword>
<sequence>MKSSIGDFLAILRKSKGLTQQEVADRLGVSNKTVSSWETGASCPDISMLPAIAELFDVTCDELLRGERISSAEPQPRTEEKREKALGRMLAMYRNNAAATSWICGALYAVAIIATLLIGCAASESLIGFFVGLIFIVGAVFLCVIQLRYLRFQLTQNDFASDAIDELMHSLSKKQTVTLILAAAAFGFIFPHVFAPVHQGLALWAALGCGALGAVIATLIALLVTKIVHVAQKSYHATPKKFSWTLKNGVIPYTCLTLACATVILGVGAYFASIPQPAVSSQFWNWAAYDDMLAVFEESTLFSEYEYTLHETDAVETTLDEAELGQPITAEMCIAATSSGRASYFFADFPEEFRNNYHTIDADGGTYVEVDVLTFTLVSGYVVSTPLLNPEFQGGLQSSPNCDKSHSIVDETEGTEAAYEIEMQFYPPLYETIFLDSYNLTIGTCFLVSGIGAVAVLGIYTAIYLPRRKKFLAKLRQEAQHEQTKQEE</sequence>
<comment type="caution">
    <text evidence="4">The sequence shown here is derived from an EMBL/GenBank/DDBJ whole genome shotgun (WGS) entry which is preliminary data.</text>
</comment>
<dbReference type="CDD" id="cd00093">
    <property type="entry name" value="HTH_XRE"/>
    <property type="match status" value="1"/>
</dbReference>
<protein>
    <submittedName>
        <fullName evidence="4">Helix-turn-helix domain-containing protein</fullName>
    </submittedName>
</protein>
<keyword evidence="1" id="KW-0238">DNA-binding</keyword>
<dbReference type="PROSITE" id="PS50943">
    <property type="entry name" value="HTH_CROC1"/>
    <property type="match status" value="1"/>
</dbReference>
<evidence type="ECO:0000313" key="4">
    <source>
        <dbReference type="EMBL" id="HIZ25349.1"/>
    </source>
</evidence>
<dbReference type="InterPro" id="IPR001387">
    <property type="entry name" value="Cro/C1-type_HTH"/>
</dbReference>
<dbReference type="Proteomes" id="UP000824044">
    <property type="component" value="Unassembled WGS sequence"/>
</dbReference>
<feature type="transmembrane region" description="Helical" evidence="2">
    <location>
        <begin position="177"/>
        <end position="195"/>
    </location>
</feature>
<evidence type="ECO:0000256" key="1">
    <source>
        <dbReference type="ARBA" id="ARBA00023125"/>
    </source>
</evidence>
<feature type="transmembrane region" description="Helical" evidence="2">
    <location>
        <begin position="446"/>
        <end position="466"/>
    </location>
</feature>
<evidence type="ECO:0000256" key="2">
    <source>
        <dbReference type="SAM" id="Phobius"/>
    </source>
</evidence>
<keyword evidence="2" id="KW-1133">Transmembrane helix</keyword>
<feature type="transmembrane region" description="Helical" evidence="2">
    <location>
        <begin position="201"/>
        <end position="224"/>
    </location>
</feature>
<accession>A0A9D2IW58</accession>
<dbReference type="InterPro" id="IPR010982">
    <property type="entry name" value="Lambda_DNA-bd_dom_sf"/>
</dbReference>
<name>A0A9D2IW58_9FIRM</name>
<feature type="transmembrane region" description="Helical" evidence="2">
    <location>
        <begin position="97"/>
        <end position="119"/>
    </location>
</feature>
<feature type="transmembrane region" description="Helical" evidence="2">
    <location>
        <begin position="250"/>
        <end position="272"/>
    </location>
</feature>
<organism evidence="4 5">
    <name type="scientific">Candidatus Gallimonas intestinigallinarum</name>
    <dbReference type="NCBI Taxonomy" id="2838604"/>
    <lineage>
        <taxon>Bacteria</taxon>
        <taxon>Bacillati</taxon>
        <taxon>Bacillota</taxon>
        <taxon>Clostridia</taxon>
        <taxon>Candidatus Gallimonas</taxon>
    </lineage>
</organism>
<dbReference type="SMART" id="SM00530">
    <property type="entry name" value="HTH_XRE"/>
    <property type="match status" value="1"/>
</dbReference>
<dbReference type="GO" id="GO:0003677">
    <property type="term" value="F:DNA binding"/>
    <property type="evidence" value="ECO:0007669"/>
    <property type="project" value="UniProtKB-KW"/>
</dbReference>
<dbReference type="Pfam" id="PF01381">
    <property type="entry name" value="HTH_3"/>
    <property type="match status" value="1"/>
</dbReference>
<proteinExistence type="predicted"/>
<dbReference type="EMBL" id="DXBS01000142">
    <property type="protein sequence ID" value="HIZ25349.1"/>
    <property type="molecule type" value="Genomic_DNA"/>
</dbReference>
<dbReference type="SUPFAM" id="SSF47413">
    <property type="entry name" value="lambda repressor-like DNA-binding domains"/>
    <property type="match status" value="1"/>
</dbReference>
<dbReference type="PANTHER" id="PTHR46558:SF11">
    <property type="entry name" value="HTH-TYPE TRANSCRIPTIONAL REGULATOR XRE"/>
    <property type="match status" value="1"/>
</dbReference>
<reference evidence="4" key="1">
    <citation type="journal article" date="2021" name="PeerJ">
        <title>Extensive microbial diversity within the chicken gut microbiome revealed by metagenomics and culture.</title>
        <authorList>
            <person name="Gilroy R."/>
            <person name="Ravi A."/>
            <person name="Getino M."/>
            <person name="Pursley I."/>
            <person name="Horton D.L."/>
            <person name="Alikhan N.F."/>
            <person name="Baker D."/>
            <person name="Gharbi K."/>
            <person name="Hall N."/>
            <person name="Watson M."/>
            <person name="Adriaenssens E.M."/>
            <person name="Foster-Nyarko E."/>
            <person name="Jarju S."/>
            <person name="Secka A."/>
            <person name="Antonio M."/>
            <person name="Oren A."/>
            <person name="Chaudhuri R.R."/>
            <person name="La Ragione R."/>
            <person name="Hildebrand F."/>
            <person name="Pallen M.J."/>
        </authorList>
    </citation>
    <scope>NUCLEOTIDE SEQUENCE</scope>
    <source>
        <strain evidence="4">CHK33-5263</strain>
    </source>
</reference>
<feature type="domain" description="HTH cro/C1-type" evidence="3">
    <location>
        <begin position="9"/>
        <end position="63"/>
    </location>
</feature>